<name>A0ABW0ZRP0_9ACTN</name>
<dbReference type="InterPro" id="IPR025335">
    <property type="entry name" value="DUF4241"/>
</dbReference>
<dbReference type="Pfam" id="PF14025">
    <property type="entry name" value="DUF4241"/>
    <property type="match status" value="1"/>
</dbReference>
<organism evidence="1 2">
    <name type="scientific">Actinomadura rugatobispora</name>
    <dbReference type="NCBI Taxonomy" id="1994"/>
    <lineage>
        <taxon>Bacteria</taxon>
        <taxon>Bacillati</taxon>
        <taxon>Actinomycetota</taxon>
        <taxon>Actinomycetes</taxon>
        <taxon>Streptosporangiales</taxon>
        <taxon>Thermomonosporaceae</taxon>
        <taxon>Actinomadura</taxon>
    </lineage>
</organism>
<comment type="caution">
    <text evidence="1">The sequence shown here is derived from an EMBL/GenBank/DDBJ whole genome shotgun (WGS) entry which is preliminary data.</text>
</comment>
<reference evidence="2" key="1">
    <citation type="journal article" date="2019" name="Int. J. Syst. Evol. Microbiol.">
        <title>The Global Catalogue of Microorganisms (GCM) 10K type strain sequencing project: providing services to taxonomists for standard genome sequencing and annotation.</title>
        <authorList>
            <consortium name="The Broad Institute Genomics Platform"/>
            <consortium name="The Broad Institute Genome Sequencing Center for Infectious Disease"/>
            <person name="Wu L."/>
            <person name="Ma J."/>
        </authorList>
    </citation>
    <scope>NUCLEOTIDE SEQUENCE [LARGE SCALE GENOMIC DNA]</scope>
    <source>
        <strain evidence="2">KCTC 42087</strain>
    </source>
</reference>
<evidence type="ECO:0000313" key="1">
    <source>
        <dbReference type="EMBL" id="MFC5744534.1"/>
    </source>
</evidence>
<gene>
    <name evidence="1" type="ORF">ACFPZN_02780</name>
</gene>
<dbReference type="RefSeq" id="WP_378279787.1">
    <property type="nucleotide sequence ID" value="NZ_JBHSON010000003.1"/>
</dbReference>
<sequence length="406" mass="44193">MVDELEVSYHEGWDPGARAAVGALSPEVARGRDHAGEQYAVLLSSAGRPVAVIEIAWGAHYCATWLLDEEGRRDFVAEGRVLAEGRLFIKRLRQWVYADAGRPEFDDVAERRTWVVRLDGQLWLQHEPSGSRGGRTDTGREVSPDDYWMDVPEFGDWGALAGFLAIRGELSGEVVLREVPGVEGEGLPPEERPWHPPRPLRPGRIDLLFTEGTRHRLTTGEEVTVEVWRAGAGRFSSGKVAAADPGWLDSDVAPFTTAVSPGEYDLVLSRLRLDDPPEAAIVAAARLEISEQPVASWELALRDGQDPRTLGEGEFFGFGVDAGLGCFVDAAALPSLAEIVEEAWEETFSGDETGPAHEFTDPGTGANLIAFRSGFGDGSYPTWIGRDERGGVACFVADMLVVDEPL</sequence>
<evidence type="ECO:0000313" key="2">
    <source>
        <dbReference type="Proteomes" id="UP001596074"/>
    </source>
</evidence>
<proteinExistence type="predicted"/>
<protein>
    <submittedName>
        <fullName evidence="1">DUF4241 domain-containing protein</fullName>
    </submittedName>
</protein>
<accession>A0ABW0ZRP0</accession>
<dbReference type="EMBL" id="JBHSON010000003">
    <property type="protein sequence ID" value="MFC5744534.1"/>
    <property type="molecule type" value="Genomic_DNA"/>
</dbReference>
<dbReference type="Proteomes" id="UP001596074">
    <property type="component" value="Unassembled WGS sequence"/>
</dbReference>
<keyword evidence="2" id="KW-1185">Reference proteome</keyword>